<feature type="compositionally biased region" description="Polar residues" evidence="1">
    <location>
        <begin position="9"/>
        <end position="27"/>
    </location>
</feature>
<protein>
    <submittedName>
        <fullName evidence="2">Uncharacterized protein</fullName>
    </submittedName>
</protein>
<dbReference type="EMBL" id="UINC01069875">
    <property type="protein sequence ID" value="SVC03594.1"/>
    <property type="molecule type" value="Genomic_DNA"/>
</dbReference>
<proteinExistence type="predicted"/>
<reference evidence="2" key="1">
    <citation type="submission" date="2018-05" db="EMBL/GenBank/DDBJ databases">
        <authorList>
            <person name="Lanie J.A."/>
            <person name="Ng W.-L."/>
            <person name="Kazmierczak K.M."/>
            <person name="Andrzejewski T.M."/>
            <person name="Davidsen T.M."/>
            <person name="Wayne K.J."/>
            <person name="Tettelin H."/>
            <person name="Glass J.I."/>
            <person name="Rusch D."/>
            <person name="Podicherti R."/>
            <person name="Tsui H.-C.T."/>
            <person name="Winkler M.E."/>
        </authorList>
    </citation>
    <scope>NUCLEOTIDE SEQUENCE</scope>
</reference>
<sequence>MGGEDDGVTQFSSCDFNVLSGESPQPE</sequence>
<gene>
    <name evidence="2" type="ORF">METZ01_LOCUS256448</name>
</gene>
<evidence type="ECO:0000313" key="2">
    <source>
        <dbReference type="EMBL" id="SVC03594.1"/>
    </source>
</evidence>
<feature type="region of interest" description="Disordered" evidence="1">
    <location>
        <begin position="1"/>
        <end position="27"/>
    </location>
</feature>
<accession>A0A382IUU1</accession>
<name>A0A382IUU1_9ZZZZ</name>
<dbReference type="AlphaFoldDB" id="A0A382IUU1"/>
<organism evidence="2">
    <name type="scientific">marine metagenome</name>
    <dbReference type="NCBI Taxonomy" id="408172"/>
    <lineage>
        <taxon>unclassified sequences</taxon>
        <taxon>metagenomes</taxon>
        <taxon>ecological metagenomes</taxon>
    </lineage>
</organism>
<evidence type="ECO:0000256" key="1">
    <source>
        <dbReference type="SAM" id="MobiDB-lite"/>
    </source>
</evidence>